<dbReference type="GO" id="GO:0008218">
    <property type="term" value="P:bioluminescence"/>
    <property type="evidence" value="ECO:0007669"/>
    <property type="project" value="InterPro"/>
</dbReference>
<dbReference type="STRING" id="1528.SAMN04488579_1374"/>
<name>A0A1H3K206_EUBBA</name>
<organism evidence="2 3">
    <name type="scientific">Eubacterium barkeri</name>
    <name type="common">Clostridium barkeri</name>
    <dbReference type="NCBI Taxonomy" id="1528"/>
    <lineage>
        <taxon>Bacteria</taxon>
        <taxon>Bacillati</taxon>
        <taxon>Bacillota</taxon>
        <taxon>Clostridia</taxon>
        <taxon>Eubacteriales</taxon>
        <taxon>Eubacteriaceae</taxon>
        <taxon>Eubacterium</taxon>
    </lineage>
</organism>
<sequence>MNINKINYLVGNQHIRSICAPIFSDRACGFLNRLALALKNEPRIKEKKAAVAFAFWCRPANLKELKNRYTQWGIGRGLVFHISPANIPLFFLYTLAVGLLAGNSNVIRLSERISSDDRVACNVLNQILSEDEYKIIAQRISILTYPKEELELTKVLSRRCEARIIWGGDQSIETIRAFPLSPQALDLSFPNRVSLALISDQIVADLDLIQMEQLARRFCNDTYAMDQRACSSPRLVLWYGDKDNTHRQRFWNAVKKCACDFGSEDIYACMARYTYACCFSAKSKEIRRIKMDIDGICRLQVDEPVVDWDVGEVGFGTFIESSISELDEVFQWDTPKLQTVTVYGIDTLEVSKMILKTGMRGGSRVVPIGCALDFNVVWDGIDLILALSRTWGKEINLDII</sequence>
<dbReference type="SUPFAM" id="SSF53720">
    <property type="entry name" value="ALDH-like"/>
    <property type="match status" value="1"/>
</dbReference>
<dbReference type="Proteomes" id="UP000199652">
    <property type="component" value="Unassembled WGS sequence"/>
</dbReference>
<proteinExistence type="predicted"/>
<dbReference type="EMBL" id="FNOU01000037">
    <property type="protein sequence ID" value="SDY45638.1"/>
    <property type="molecule type" value="Genomic_DNA"/>
</dbReference>
<evidence type="ECO:0000313" key="2">
    <source>
        <dbReference type="EMBL" id="SDY45638.1"/>
    </source>
</evidence>
<dbReference type="InterPro" id="IPR008670">
    <property type="entry name" value="CoA_reduct_LuxC"/>
</dbReference>
<keyword evidence="3" id="KW-1185">Reference proteome</keyword>
<accession>A0A1H3K206</accession>
<dbReference type="OrthoDB" id="580775at2"/>
<dbReference type="InterPro" id="IPR016161">
    <property type="entry name" value="Ald_DH/histidinol_DH"/>
</dbReference>
<dbReference type="RefSeq" id="WP_143024250.1">
    <property type="nucleotide sequence ID" value="NZ_FNOU01000037.1"/>
</dbReference>
<protein>
    <submittedName>
        <fullName evidence="2">Acyl-CoA reductase (LuxC)</fullName>
    </submittedName>
</protein>
<reference evidence="3" key="1">
    <citation type="submission" date="2016-10" db="EMBL/GenBank/DDBJ databases">
        <authorList>
            <person name="Varghese N."/>
            <person name="Submissions S."/>
        </authorList>
    </citation>
    <scope>NUCLEOTIDE SEQUENCE [LARGE SCALE GENOMIC DNA]</scope>
    <source>
        <strain evidence="3">VPI 5359</strain>
    </source>
</reference>
<keyword evidence="1" id="KW-0521">NADP</keyword>
<evidence type="ECO:0000313" key="3">
    <source>
        <dbReference type="Proteomes" id="UP000199652"/>
    </source>
</evidence>
<dbReference type="Pfam" id="PF05893">
    <property type="entry name" value="LuxC"/>
    <property type="match status" value="1"/>
</dbReference>
<gene>
    <name evidence="2" type="ORF">SAMN04488579_1374</name>
</gene>
<dbReference type="AlphaFoldDB" id="A0A1H3K206"/>
<dbReference type="GO" id="GO:0003995">
    <property type="term" value="F:acyl-CoA dehydrogenase activity"/>
    <property type="evidence" value="ECO:0007669"/>
    <property type="project" value="InterPro"/>
</dbReference>
<evidence type="ECO:0000256" key="1">
    <source>
        <dbReference type="ARBA" id="ARBA00022857"/>
    </source>
</evidence>